<dbReference type="NCBIfam" id="TIGR02937">
    <property type="entry name" value="sigma70-ECF"/>
    <property type="match status" value="1"/>
</dbReference>
<dbReference type="PANTHER" id="PTHR43133:SF46">
    <property type="entry name" value="RNA POLYMERASE SIGMA-70 FACTOR ECF SUBFAMILY"/>
    <property type="match status" value="1"/>
</dbReference>
<feature type="domain" description="RNA polymerase sigma factor 70 region 4 type 2" evidence="6">
    <location>
        <begin position="120"/>
        <end position="170"/>
    </location>
</feature>
<evidence type="ECO:0000259" key="6">
    <source>
        <dbReference type="Pfam" id="PF08281"/>
    </source>
</evidence>
<sequence>MQGQKPADFSEIQKGDMQAFERVFKEHYDGLCRFANSYLLDVDEAEEVVQGTFIGFWEKRENLQIETSLKAYLYRSVRNSCLNEIKRQKVRQVHAQAVLQEEVQVAEASDHDALKMELEDRIHHAIQKLPEQCRLIFKMSRFEELKYQEIADQLGLSIKTVENQIGKALKVLREQLKDYLPMIIVLMKGFLDL</sequence>
<evidence type="ECO:0000256" key="3">
    <source>
        <dbReference type="ARBA" id="ARBA00023082"/>
    </source>
</evidence>
<dbReference type="Pfam" id="PF04542">
    <property type="entry name" value="Sigma70_r2"/>
    <property type="match status" value="1"/>
</dbReference>
<dbReference type="InterPro" id="IPR014284">
    <property type="entry name" value="RNA_pol_sigma-70_dom"/>
</dbReference>
<protein>
    <submittedName>
        <fullName evidence="7">RNA polymerase sigma-70 factor, ECF subfamily</fullName>
    </submittedName>
</protein>
<gene>
    <name evidence="7" type="ORF">SAMN04488108_3529</name>
</gene>
<dbReference type="GO" id="GO:0016987">
    <property type="term" value="F:sigma factor activity"/>
    <property type="evidence" value="ECO:0007669"/>
    <property type="project" value="UniProtKB-KW"/>
</dbReference>
<evidence type="ECO:0000313" key="7">
    <source>
        <dbReference type="EMBL" id="SHO64554.1"/>
    </source>
</evidence>
<dbReference type="RefSeq" id="WP_073573120.1">
    <property type="nucleotide sequence ID" value="NZ_FRXN01000005.1"/>
</dbReference>
<evidence type="ECO:0000256" key="1">
    <source>
        <dbReference type="ARBA" id="ARBA00010641"/>
    </source>
</evidence>
<keyword evidence="2" id="KW-0805">Transcription regulation</keyword>
<dbReference type="GO" id="GO:0006352">
    <property type="term" value="P:DNA-templated transcription initiation"/>
    <property type="evidence" value="ECO:0007669"/>
    <property type="project" value="InterPro"/>
</dbReference>
<dbReference type="SUPFAM" id="SSF88659">
    <property type="entry name" value="Sigma3 and sigma4 domains of RNA polymerase sigma factors"/>
    <property type="match status" value="1"/>
</dbReference>
<evidence type="ECO:0000256" key="2">
    <source>
        <dbReference type="ARBA" id="ARBA00023015"/>
    </source>
</evidence>
<dbReference type="InterPro" id="IPR039425">
    <property type="entry name" value="RNA_pol_sigma-70-like"/>
</dbReference>
<dbReference type="Pfam" id="PF08281">
    <property type="entry name" value="Sigma70_r4_2"/>
    <property type="match status" value="1"/>
</dbReference>
<dbReference type="Gene3D" id="1.10.10.10">
    <property type="entry name" value="Winged helix-like DNA-binding domain superfamily/Winged helix DNA-binding domain"/>
    <property type="match status" value="1"/>
</dbReference>
<dbReference type="InterPro" id="IPR013249">
    <property type="entry name" value="RNA_pol_sigma70_r4_t2"/>
</dbReference>
<dbReference type="Proteomes" id="UP000184609">
    <property type="component" value="Unassembled WGS sequence"/>
</dbReference>
<dbReference type="InterPro" id="IPR013325">
    <property type="entry name" value="RNA_pol_sigma_r2"/>
</dbReference>
<keyword evidence="3" id="KW-0731">Sigma factor</keyword>
<evidence type="ECO:0000313" key="8">
    <source>
        <dbReference type="Proteomes" id="UP000184609"/>
    </source>
</evidence>
<accession>A0A1M7ZI54</accession>
<evidence type="ECO:0000259" key="5">
    <source>
        <dbReference type="Pfam" id="PF04542"/>
    </source>
</evidence>
<keyword evidence="8" id="KW-1185">Reference proteome</keyword>
<dbReference type="NCBIfam" id="TIGR02985">
    <property type="entry name" value="Sig70_bacteroi1"/>
    <property type="match status" value="1"/>
</dbReference>
<dbReference type="GO" id="GO:0003677">
    <property type="term" value="F:DNA binding"/>
    <property type="evidence" value="ECO:0007669"/>
    <property type="project" value="InterPro"/>
</dbReference>
<comment type="similarity">
    <text evidence="1">Belongs to the sigma-70 factor family. ECF subfamily.</text>
</comment>
<dbReference type="InterPro" id="IPR014327">
    <property type="entry name" value="RNA_pol_sigma70_bacteroid"/>
</dbReference>
<keyword evidence="4" id="KW-0804">Transcription</keyword>
<dbReference type="SUPFAM" id="SSF88946">
    <property type="entry name" value="Sigma2 domain of RNA polymerase sigma factors"/>
    <property type="match status" value="1"/>
</dbReference>
<organism evidence="7 8">
    <name type="scientific">Algoriphagus zhangzhouensis</name>
    <dbReference type="NCBI Taxonomy" id="1073327"/>
    <lineage>
        <taxon>Bacteria</taxon>
        <taxon>Pseudomonadati</taxon>
        <taxon>Bacteroidota</taxon>
        <taxon>Cytophagia</taxon>
        <taxon>Cytophagales</taxon>
        <taxon>Cyclobacteriaceae</taxon>
        <taxon>Algoriphagus</taxon>
    </lineage>
</organism>
<dbReference type="STRING" id="1073327.SAMN04488108_3529"/>
<dbReference type="InterPro" id="IPR013324">
    <property type="entry name" value="RNA_pol_sigma_r3/r4-like"/>
</dbReference>
<name>A0A1M7ZI54_9BACT</name>
<dbReference type="PANTHER" id="PTHR43133">
    <property type="entry name" value="RNA POLYMERASE ECF-TYPE SIGMA FACTO"/>
    <property type="match status" value="1"/>
</dbReference>
<reference evidence="8" key="1">
    <citation type="submission" date="2016-12" db="EMBL/GenBank/DDBJ databases">
        <authorList>
            <person name="Varghese N."/>
            <person name="Submissions S."/>
        </authorList>
    </citation>
    <scope>NUCLEOTIDE SEQUENCE [LARGE SCALE GENOMIC DNA]</scope>
    <source>
        <strain evidence="8">DSM 25035</strain>
    </source>
</reference>
<dbReference type="EMBL" id="FRXN01000005">
    <property type="protein sequence ID" value="SHO64554.1"/>
    <property type="molecule type" value="Genomic_DNA"/>
</dbReference>
<evidence type="ECO:0000256" key="4">
    <source>
        <dbReference type="ARBA" id="ARBA00023163"/>
    </source>
</evidence>
<dbReference type="AlphaFoldDB" id="A0A1M7ZI54"/>
<dbReference type="InterPro" id="IPR036388">
    <property type="entry name" value="WH-like_DNA-bd_sf"/>
</dbReference>
<dbReference type="InterPro" id="IPR007627">
    <property type="entry name" value="RNA_pol_sigma70_r2"/>
</dbReference>
<dbReference type="OrthoDB" id="1524077at2"/>
<dbReference type="CDD" id="cd06171">
    <property type="entry name" value="Sigma70_r4"/>
    <property type="match status" value="1"/>
</dbReference>
<dbReference type="Gene3D" id="1.10.1740.10">
    <property type="match status" value="1"/>
</dbReference>
<feature type="domain" description="RNA polymerase sigma-70 region 2" evidence="5">
    <location>
        <begin position="24"/>
        <end position="89"/>
    </location>
</feature>
<proteinExistence type="inferred from homology"/>